<dbReference type="Proteomes" id="UP000541444">
    <property type="component" value="Unassembled WGS sequence"/>
</dbReference>
<comment type="subcellular location">
    <subcellularLocation>
        <location evidence="1 6">Endoplasmic reticulum membrane</location>
        <topology evidence="1 6">Multi-pass membrane protein</topology>
    </subcellularLocation>
</comment>
<keyword evidence="3 6" id="KW-0256">Endoplasmic reticulum</keyword>
<accession>A0A7J7NVS8</accession>
<feature type="transmembrane region" description="Helical" evidence="6">
    <location>
        <begin position="339"/>
        <end position="359"/>
    </location>
</feature>
<proteinExistence type="predicted"/>
<sequence length="601" mass="68312">MEVGNGRRKMASRNVVAGSVWESRMKMDDVKGGIKVFNGHGEVNKEEVEDETVPVAVVVREKRRTWKPEPIEVIAGIPVQTTTRSDHPNRFTNMFVDANEENPICFNGEEEWEVLDEREKKSFDVKVVKEEKRITHKHEKPIPISSNLKKSSPIVVQDQHQPLFEKTQTPVLRKSPAMISQEHHHNTLIVKSPIQIKKSRFFSDDKDLVFEDCNEIGDDDDDEELVEREKKSCNDDYDKVVKTEKSLSQKHKSPIPISPNLQKTPPFAPNHHVFDSDLSKPPQILSPISDDLQRPPQIQAKLQHIVDLVLWRDIVRSALVSGFGAITLFSSSYTQDLNFSLVSVISYTGFLYLVAIFFYKSILRRGALDLDDSNKLQQQHLLGEEEAICLLKLVLPYLNDLHLKLKSLFSGDPTTTLKTSVLLFVLAQCGTFITIWNMVRLGFIGVFTVPKICSYYSTQLTQCGKTVFMFKGDLGEALGGFMGCLLLQENFFCYGFCPCLDLYFGDYAHVGSVCARSGRCSTLSTVFSKRKMEKTGRETDLTPFSSSNCFRREDILPLTRNKVTRGRLCVKGLRYIHPVTCQYRCKKLPSDMSLIENCCFL</sequence>
<keyword evidence="5 6" id="KW-0472">Membrane</keyword>
<keyword evidence="9" id="KW-1185">Reference proteome</keyword>
<gene>
    <name evidence="8" type="ORF">GIB67_036965</name>
</gene>
<feature type="domain" description="Reticulon" evidence="7">
    <location>
        <begin position="305"/>
        <end position="460"/>
    </location>
</feature>
<dbReference type="PROSITE" id="PS50845">
    <property type="entry name" value="RETICULON"/>
    <property type="match status" value="1"/>
</dbReference>
<reference evidence="8 9" key="1">
    <citation type="journal article" date="2020" name="IScience">
        <title>Genome Sequencing of the Endangered Kingdonia uniflora (Circaeasteraceae, Ranunculales) Reveals Potential Mechanisms of Evolutionary Specialization.</title>
        <authorList>
            <person name="Sun Y."/>
            <person name="Deng T."/>
            <person name="Zhang A."/>
            <person name="Moore M.J."/>
            <person name="Landis J.B."/>
            <person name="Lin N."/>
            <person name="Zhang H."/>
            <person name="Zhang X."/>
            <person name="Huang J."/>
            <person name="Zhang X."/>
            <person name="Sun H."/>
            <person name="Wang H."/>
        </authorList>
    </citation>
    <scope>NUCLEOTIDE SEQUENCE [LARGE SCALE GENOMIC DNA]</scope>
    <source>
        <strain evidence="8">TB1705</strain>
        <tissue evidence="8">Leaf</tissue>
    </source>
</reference>
<dbReference type="EMBL" id="JACGCM010000510">
    <property type="protein sequence ID" value="KAF6171297.1"/>
    <property type="molecule type" value="Genomic_DNA"/>
</dbReference>
<keyword evidence="2 6" id="KW-0812">Transmembrane</keyword>
<dbReference type="InterPro" id="IPR044647">
    <property type="entry name" value="RTNLB17/18/21"/>
</dbReference>
<dbReference type="GO" id="GO:0005789">
    <property type="term" value="C:endoplasmic reticulum membrane"/>
    <property type="evidence" value="ECO:0007669"/>
    <property type="project" value="UniProtKB-SubCell"/>
</dbReference>
<evidence type="ECO:0000256" key="2">
    <source>
        <dbReference type="ARBA" id="ARBA00022692"/>
    </source>
</evidence>
<dbReference type="OrthoDB" id="567788at2759"/>
<evidence type="ECO:0000256" key="5">
    <source>
        <dbReference type="ARBA" id="ARBA00023136"/>
    </source>
</evidence>
<evidence type="ECO:0000256" key="4">
    <source>
        <dbReference type="ARBA" id="ARBA00022989"/>
    </source>
</evidence>
<dbReference type="PANTHER" id="PTHR46626">
    <property type="entry name" value="RETICULON-LIKE PROTEIN B17"/>
    <property type="match status" value="1"/>
</dbReference>
<dbReference type="AlphaFoldDB" id="A0A7J7NVS8"/>
<evidence type="ECO:0000313" key="8">
    <source>
        <dbReference type="EMBL" id="KAF6171297.1"/>
    </source>
</evidence>
<evidence type="ECO:0000313" key="9">
    <source>
        <dbReference type="Proteomes" id="UP000541444"/>
    </source>
</evidence>
<dbReference type="InterPro" id="IPR003388">
    <property type="entry name" value="Reticulon"/>
</dbReference>
<protein>
    <recommendedName>
        <fullName evidence="6">Reticulon-like protein</fullName>
    </recommendedName>
</protein>
<dbReference type="PANTHER" id="PTHR46626:SF1">
    <property type="entry name" value="RETICULON-LIKE PROTEIN B21"/>
    <property type="match status" value="1"/>
</dbReference>
<evidence type="ECO:0000259" key="7">
    <source>
        <dbReference type="PROSITE" id="PS50845"/>
    </source>
</evidence>
<organism evidence="8 9">
    <name type="scientific">Kingdonia uniflora</name>
    <dbReference type="NCBI Taxonomy" id="39325"/>
    <lineage>
        <taxon>Eukaryota</taxon>
        <taxon>Viridiplantae</taxon>
        <taxon>Streptophyta</taxon>
        <taxon>Embryophyta</taxon>
        <taxon>Tracheophyta</taxon>
        <taxon>Spermatophyta</taxon>
        <taxon>Magnoliopsida</taxon>
        <taxon>Ranunculales</taxon>
        <taxon>Circaeasteraceae</taxon>
        <taxon>Kingdonia</taxon>
    </lineage>
</organism>
<evidence type="ECO:0000256" key="1">
    <source>
        <dbReference type="ARBA" id="ARBA00004477"/>
    </source>
</evidence>
<name>A0A7J7NVS8_9MAGN</name>
<dbReference type="Pfam" id="PF02453">
    <property type="entry name" value="Reticulon"/>
    <property type="match status" value="1"/>
</dbReference>
<comment type="caution">
    <text evidence="6">Lacks conserved residue(s) required for the propagation of feature annotation.</text>
</comment>
<keyword evidence="4 6" id="KW-1133">Transmembrane helix</keyword>
<comment type="caution">
    <text evidence="8">The sequence shown here is derived from an EMBL/GenBank/DDBJ whole genome shotgun (WGS) entry which is preliminary data.</text>
</comment>
<evidence type="ECO:0000256" key="6">
    <source>
        <dbReference type="RuleBase" id="RU363132"/>
    </source>
</evidence>
<evidence type="ECO:0000256" key="3">
    <source>
        <dbReference type="ARBA" id="ARBA00022824"/>
    </source>
</evidence>